<protein>
    <recommendedName>
        <fullName evidence="14">Riboflavin biosynthesis protein</fullName>
    </recommendedName>
    <domain>
        <recommendedName>
            <fullName evidence="14">Riboflavin kinase</fullName>
            <ecNumber evidence="14">2.7.1.26</ecNumber>
        </recommendedName>
        <alternativeName>
            <fullName evidence="14">Flavokinase</fullName>
        </alternativeName>
    </domain>
    <domain>
        <recommendedName>
            <fullName evidence="14">FMN adenylyltransferase</fullName>
            <ecNumber evidence="14">2.7.7.2</ecNumber>
        </recommendedName>
        <alternativeName>
            <fullName evidence="14">FAD pyrophosphorylase</fullName>
        </alternativeName>
        <alternativeName>
            <fullName evidence="14">FAD synthase</fullName>
        </alternativeName>
    </domain>
</protein>
<comment type="caution">
    <text evidence="16">The sequence shown here is derived from an EMBL/GenBank/DDBJ whole genome shotgun (WGS) entry which is preliminary data.</text>
</comment>
<evidence type="ECO:0000256" key="9">
    <source>
        <dbReference type="ARBA" id="ARBA00022827"/>
    </source>
</evidence>
<dbReference type="EMBL" id="JPMD01000023">
    <property type="protein sequence ID" value="KEZ86413.1"/>
    <property type="molecule type" value="Genomic_DNA"/>
</dbReference>
<dbReference type="GO" id="GO:0008531">
    <property type="term" value="F:riboflavin kinase activity"/>
    <property type="evidence" value="ECO:0007669"/>
    <property type="project" value="UniProtKB-UniRule"/>
</dbReference>
<proteinExistence type="inferred from homology"/>
<dbReference type="eggNOG" id="COG0196">
    <property type="taxonomic scope" value="Bacteria"/>
</dbReference>
<evidence type="ECO:0000256" key="3">
    <source>
        <dbReference type="ARBA" id="ARBA00022630"/>
    </source>
</evidence>
<dbReference type="STRING" id="318464.IO99_10050"/>
<dbReference type="Gene3D" id="3.40.50.620">
    <property type="entry name" value="HUPs"/>
    <property type="match status" value="1"/>
</dbReference>
<evidence type="ECO:0000259" key="15">
    <source>
        <dbReference type="SMART" id="SM00904"/>
    </source>
</evidence>
<evidence type="ECO:0000256" key="7">
    <source>
        <dbReference type="ARBA" id="ARBA00022741"/>
    </source>
</evidence>
<comment type="catalytic activity">
    <reaction evidence="13 14">
        <text>FMN + ATP + H(+) = FAD + diphosphate</text>
        <dbReference type="Rhea" id="RHEA:17237"/>
        <dbReference type="ChEBI" id="CHEBI:15378"/>
        <dbReference type="ChEBI" id="CHEBI:30616"/>
        <dbReference type="ChEBI" id="CHEBI:33019"/>
        <dbReference type="ChEBI" id="CHEBI:57692"/>
        <dbReference type="ChEBI" id="CHEBI:58210"/>
        <dbReference type="EC" id="2.7.7.2"/>
    </reaction>
</comment>
<dbReference type="InterPro" id="IPR002606">
    <property type="entry name" value="Riboflavin_kinase_bac"/>
</dbReference>
<dbReference type="PANTHER" id="PTHR22749">
    <property type="entry name" value="RIBOFLAVIN KINASE/FMN ADENYLYLTRANSFERASE"/>
    <property type="match status" value="1"/>
</dbReference>
<evidence type="ECO:0000256" key="10">
    <source>
        <dbReference type="ARBA" id="ARBA00022840"/>
    </source>
</evidence>
<dbReference type="GO" id="GO:0003919">
    <property type="term" value="F:FMN adenylyltransferase activity"/>
    <property type="evidence" value="ECO:0007669"/>
    <property type="project" value="UniProtKB-UniRule"/>
</dbReference>
<dbReference type="GO" id="GO:0005524">
    <property type="term" value="F:ATP binding"/>
    <property type="evidence" value="ECO:0007669"/>
    <property type="project" value="UniProtKB-UniRule"/>
</dbReference>
<evidence type="ECO:0000313" key="17">
    <source>
        <dbReference type="Proteomes" id="UP000028542"/>
    </source>
</evidence>
<dbReference type="UniPathway" id="UPA00276">
    <property type="reaction ID" value="UER00406"/>
</dbReference>
<keyword evidence="8 14" id="KW-0418">Kinase</keyword>
<dbReference type="GO" id="GO:0009398">
    <property type="term" value="P:FMN biosynthetic process"/>
    <property type="evidence" value="ECO:0007669"/>
    <property type="project" value="UniProtKB-UniRule"/>
</dbReference>
<accession>A0A084JBS9</accession>
<dbReference type="InterPro" id="IPR015864">
    <property type="entry name" value="FAD_synthase"/>
</dbReference>
<keyword evidence="4 14" id="KW-0288">FMN</keyword>
<dbReference type="FunFam" id="3.40.50.620:FF:000021">
    <property type="entry name" value="Riboflavin biosynthesis protein"/>
    <property type="match status" value="1"/>
</dbReference>
<evidence type="ECO:0000256" key="12">
    <source>
        <dbReference type="ARBA" id="ARBA00047880"/>
    </source>
</evidence>
<evidence type="ECO:0000256" key="14">
    <source>
        <dbReference type="PIRNR" id="PIRNR004491"/>
    </source>
</evidence>
<dbReference type="UniPathway" id="UPA00277">
    <property type="reaction ID" value="UER00407"/>
</dbReference>
<dbReference type="SUPFAM" id="SSF82114">
    <property type="entry name" value="Riboflavin kinase-like"/>
    <property type="match status" value="1"/>
</dbReference>
<dbReference type="InterPro" id="IPR014729">
    <property type="entry name" value="Rossmann-like_a/b/a_fold"/>
</dbReference>
<name>A0A084JBS9_9CLOT</name>
<evidence type="ECO:0000256" key="13">
    <source>
        <dbReference type="ARBA" id="ARBA00049494"/>
    </source>
</evidence>
<feature type="domain" description="Riboflavin kinase" evidence="15">
    <location>
        <begin position="188"/>
        <end position="308"/>
    </location>
</feature>
<keyword evidence="3 14" id="KW-0285">Flavoprotein</keyword>
<keyword evidence="11" id="KW-0511">Multifunctional enzyme</keyword>
<dbReference type="PANTHER" id="PTHR22749:SF6">
    <property type="entry name" value="RIBOFLAVIN KINASE"/>
    <property type="match status" value="1"/>
</dbReference>
<dbReference type="GO" id="GO:0006747">
    <property type="term" value="P:FAD biosynthetic process"/>
    <property type="evidence" value="ECO:0007669"/>
    <property type="project" value="UniProtKB-UniRule"/>
</dbReference>
<evidence type="ECO:0000256" key="6">
    <source>
        <dbReference type="ARBA" id="ARBA00022695"/>
    </source>
</evidence>
<dbReference type="RefSeq" id="WP_035132814.1">
    <property type="nucleotide sequence ID" value="NZ_JPMD01000023.1"/>
</dbReference>
<dbReference type="EC" id="2.7.7.2" evidence="14"/>
<dbReference type="SMART" id="SM00904">
    <property type="entry name" value="Flavokinase"/>
    <property type="match status" value="1"/>
</dbReference>
<keyword evidence="5 14" id="KW-0808">Transferase</keyword>
<dbReference type="SUPFAM" id="SSF52374">
    <property type="entry name" value="Nucleotidylyl transferase"/>
    <property type="match status" value="1"/>
</dbReference>
<keyword evidence="10 14" id="KW-0067">ATP-binding</keyword>
<evidence type="ECO:0000256" key="8">
    <source>
        <dbReference type="ARBA" id="ARBA00022777"/>
    </source>
</evidence>
<dbReference type="InterPro" id="IPR023468">
    <property type="entry name" value="Riboflavin_kinase"/>
</dbReference>
<dbReference type="GO" id="GO:0009231">
    <property type="term" value="P:riboflavin biosynthetic process"/>
    <property type="evidence" value="ECO:0007669"/>
    <property type="project" value="InterPro"/>
</dbReference>
<dbReference type="NCBIfam" id="TIGR00083">
    <property type="entry name" value="ribF"/>
    <property type="match status" value="1"/>
</dbReference>
<keyword evidence="9 14" id="KW-0274">FAD</keyword>
<evidence type="ECO:0000256" key="11">
    <source>
        <dbReference type="ARBA" id="ARBA00023268"/>
    </source>
</evidence>
<dbReference type="Gene3D" id="2.40.30.30">
    <property type="entry name" value="Riboflavin kinase-like"/>
    <property type="match status" value="1"/>
</dbReference>
<evidence type="ECO:0000256" key="2">
    <source>
        <dbReference type="ARBA" id="ARBA00005201"/>
    </source>
</evidence>
<comment type="pathway">
    <text evidence="1 14">Cofactor biosynthesis; FAD biosynthesis; FAD from FMN: step 1/1.</text>
</comment>
<evidence type="ECO:0000256" key="5">
    <source>
        <dbReference type="ARBA" id="ARBA00022679"/>
    </source>
</evidence>
<dbReference type="Proteomes" id="UP000028542">
    <property type="component" value="Unassembled WGS sequence"/>
</dbReference>
<comment type="similarity">
    <text evidence="14">Belongs to the ribF family.</text>
</comment>
<sequence length="321" mass="36774">MKIIQDNFNEVIETPSIIVLGSFDGIHSGHRELINSAKELAEKIKLTKKIEDVEVMVCTFKNHPLSVVNKEICPKLIMSNEEKAILFEKLQVNILNFMEFNKEFMSISPEQFINSLKKHYNAKGIVVGFNYRFGYKNLGDVGILKKYSEILDYELFVVEPITSDGEVVSSSAIRHNLQEGNIERANKFLGRPFMLSGNIIKGKQIGRTMGFPTVNLNYDKKFVVPKGGVYGTIVEYKNCFYKAITNIGYNPTLEGSKLSIETNILNFDKNIYGEEIKLYFIEKIREEKRFGSIDELKNQLSKDKNYVNGKNYSIYIDKIPK</sequence>
<organism evidence="16 17">
    <name type="scientific">Clostridium sulfidigenes</name>
    <dbReference type="NCBI Taxonomy" id="318464"/>
    <lineage>
        <taxon>Bacteria</taxon>
        <taxon>Bacillati</taxon>
        <taxon>Bacillota</taxon>
        <taxon>Clostridia</taxon>
        <taxon>Eubacteriales</taxon>
        <taxon>Clostridiaceae</taxon>
        <taxon>Clostridium</taxon>
    </lineage>
</organism>
<comment type="pathway">
    <text evidence="2 14">Cofactor biosynthesis; FMN biosynthesis; FMN from riboflavin (ATP route): step 1/1.</text>
</comment>
<dbReference type="Pfam" id="PF06574">
    <property type="entry name" value="FAD_syn"/>
    <property type="match status" value="1"/>
</dbReference>
<dbReference type="EC" id="2.7.1.26" evidence="14"/>
<evidence type="ECO:0000256" key="1">
    <source>
        <dbReference type="ARBA" id="ARBA00004726"/>
    </source>
</evidence>
<gene>
    <name evidence="16" type="ORF">IO99_10050</name>
</gene>
<dbReference type="CDD" id="cd02064">
    <property type="entry name" value="FAD_synthetase_N"/>
    <property type="match status" value="1"/>
</dbReference>
<dbReference type="InterPro" id="IPR015865">
    <property type="entry name" value="Riboflavin_kinase_bac/euk"/>
</dbReference>
<keyword evidence="6 14" id="KW-0548">Nucleotidyltransferase</keyword>
<keyword evidence="17" id="KW-1185">Reference proteome</keyword>
<dbReference type="PIRSF" id="PIRSF004491">
    <property type="entry name" value="FAD_Synth"/>
    <property type="match status" value="1"/>
</dbReference>
<dbReference type="NCBIfam" id="NF004162">
    <property type="entry name" value="PRK05627.1-5"/>
    <property type="match status" value="1"/>
</dbReference>
<dbReference type="InterPro" id="IPR023465">
    <property type="entry name" value="Riboflavin_kinase_dom_sf"/>
</dbReference>
<keyword evidence="7 14" id="KW-0547">Nucleotide-binding</keyword>
<dbReference type="AlphaFoldDB" id="A0A084JBS9"/>
<dbReference type="Pfam" id="PF01687">
    <property type="entry name" value="Flavokinase"/>
    <property type="match status" value="1"/>
</dbReference>
<evidence type="ECO:0000313" key="16">
    <source>
        <dbReference type="EMBL" id="KEZ86413.1"/>
    </source>
</evidence>
<comment type="catalytic activity">
    <reaction evidence="12 14">
        <text>riboflavin + ATP = FMN + ADP + H(+)</text>
        <dbReference type="Rhea" id="RHEA:14357"/>
        <dbReference type="ChEBI" id="CHEBI:15378"/>
        <dbReference type="ChEBI" id="CHEBI:30616"/>
        <dbReference type="ChEBI" id="CHEBI:57986"/>
        <dbReference type="ChEBI" id="CHEBI:58210"/>
        <dbReference type="ChEBI" id="CHEBI:456216"/>
        <dbReference type="EC" id="2.7.1.26"/>
    </reaction>
</comment>
<reference evidence="16 17" key="1">
    <citation type="submission" date="2014-07" db="EMBL/GenBank/DDBJ databases">
        <title>Draft genome of Clostridium sulfidigenes 113A isolated from sediments associated with methane hydrate from Krishna Godavari basin.</title>
        <authorList>
            <person name="Honkalas V.S."/>
            <person name="Dabir A.P."/>
            <person name="Arora P."/>
            <person name="Dhakephalkar P.K."/>
        </authorList>
    </citation>
    <scope>NUCLEOTIDE SEQUENCE [LARGE SCALE GENOMIC DNA]</scope>
    <source>
        <strain evidence="16 17">113A</strain>
    </source>
</reference>
<evidence type="ECO:0000256" key="4">
    <source>
        <dbReference type="ARBA" id="ARBA00022643"/>
    </source>
</evidence>